<feature type="non-terminal residue" evidence="2">
    <location>
        <position position="32"/>
    </location>
</feature>
<feature type="transmembrane region" description="Helical" evidence="1">
    <location>
        <begin position="12"/>
        <end position="31"/>
    </location>
</feature>
<evidence type="ECO:0000256" key="1">
    <source>
        <dbReference type="SAM" id="Phobius"/>
    </source>
</evidence>
<comment type="caution">
    <text evidence="2">The sequence shown here is derived from an EMBL/GenBank/DDBJ whole genome shotgun (WGS) entry which is preliminary data.</text>
</comment>
<dbReference type="EMBL" id="BARU01049906">
    <property type="protein sequence ID" value="GAH97213.1"/>
    <property type="molecule type" value="Genomic_DNA"/>
</dbReference>
<accession>X1LSU4</accession>
<name>X1LSU4_9ZZZZ</name>
<protein>
    <submittedName>
        <fullName evidence="2">Uncharacterized protein</fullName>
    </submittedName>
</protein>
<feature type="non-terminal residue" evidence="2">
    <location>
        <position position="1"/>
    </location>
</feature>
<organism evidence="2">
    <name type="scientific">marine sediment metagenome</name>
    <dbReference type="NCBI Taxonomy" id="412755"/>
    <lineage>
        <taxon>unclassified sequences</taxon>
        <taxon>metagenomes</taxon>
        <taxon>ecological metagenomes</taxon>
    </lineage>
</organism>
<proteinExistence type="predicted"/>
<sequence length="32" mass="3522">KLGVMSGFIYLWGIWGAVWGLNISMALQALLI</sequence>
<evidence type="ECO:0000313" key="2">
    <source>
        <dbReference type="EMBL" id="GAH97213.1"/>
    </source>
</evidence>
<keyword evidence="1" id="KW-0472">Membrane</keyword>
<gene>
    <name evidence="2" type="ORF">S03H2_73114</name>
</gene>
<keyword evidence="1" id="KW-1133">Transmembrane helix</keyword>
<keyword evidence="1" id="KW-0812">Transmembrane</keyword>
<reference evidence="2" key="1">
    <citation type="journal article" date="2014" name="Front. Microbiol.">
        <title>High frequency of phylogenetically diverse reductive dehalogenase-homologous genes in deep subseafloor sedimentary metagenomes.</title>
        <authorList>
            <person name="Kawai M."/>
            <person name="Futagami T."/>
            <person name="Toyoda A."/>
            <person name="Takaki Y."/>
            <person name="Nishi S."/>
            <person name="Hori S."/>
            <person name="Arai W."/>
            <person name="Tsubouchi T."/>
            <person name="Morono Y."/>
            <person name="Uchiyama I."/>
            <person name="Ito T."/>
            <person name="Fujiyama A."/>
            <person name="Inagaki F."/>
            <person name="Takami H."/>
        </authorList>
    </citation>
    <scope>NUCLEOTIDE SEQUENCE</scope>
    <source>
        <strain evidence="2">Expedition CK06-06</strain>
    </source>
</reference>
<dbReference type="AlphaFoldDB" id="X1LSU4"/>